<dbReference type="KEGG" id="tbg:TbgDal_VI1470"/>
<evidence type="ECO:0000313" key="2">
    <source>
        <dbReference type="EMBL" id="CBH11669.1"/>
    </source>
</evidence>
<gene>
    <name evidence="2" type="ORF">TbgDal_VI1470</name>
</gene>
<evidence type="ECO:0000256" key="1">
    <source>
        <dbReference type="SAM" id="Phobius"/>
    </source>
</evidence>
<dbReference type="AlphaFoldDB" id="C9ZQI9"/>
<dbReference type="Proteomes" id="UP000002316">
    <property type="component" value="Chromosome 6"/>
</dbReference>
<keyword evidence="1" id="KW-0812">Transmembrane</keyword>
<organism evidence="2 3">
    <name type="scientific">Trypanosoma brucei gambiense (strain MHOM/CI/86/DAL972)</name>
    <dbReference type="NCBI Taxonomy" id="679716"/>
    <lineage>
        <taxon>Eukaryota</taxon>
        <taxon>Discoba</taxon>
        <taxon>Euglenozoa</taxon>
        <taxon>Kinetoplastea</taxon>
        <taxon>Metakinetoplastina</taxon>
        <taxon>Trypanosomatida</taxon>
        <taxon>Trypanosomatidae</taxon>
        <taxon>Trypanosoma</taxon>
    </lineage>
</organism>
<feature type="transmembrane region" description="Helical" evidence="1">
    <location>
        <begin position="27"/>
        <end position="48"/>
    </location>
</feature>
<name>C9ZQI9_TRYB9</name>
<dbReference type="EMBL" id="FN554969">
    <property type="protein sequence ID" value="CBH11669.1"/>
    <property type="molecule type" value="Genomic_DNA"/>
</dbReference>
<proteinExistence type="predicted"/>
<keyword evidence="1" id="KW-0472">Membrane</keyword>
<feature type="transmembrane region" description="Helical" evidence="1">
    <location>
        <begin position="101"/>
        <end position="123"/>
    </location>
</feature>
<reference evidence="3" key="1">
    <citation type="journal article" date="2010" name="PLoS Negl. Trop. Dis.">
        <title>The genome sequence of Trypanosoma brucei gambiense, causative agent of chronic human african trypanosomiasis.</title>
        <authorList>
            <person name="Jackson A.P."/>
            <person name="Sanders M."/>
            <person name="Berry A."/>
            <person name="McQuillan J."/>
            <person name="Aslett M.A."/>
            <person name="Quail M.A."/>
            <person name="Chukualim B."/>
            <person name="Capewell P."/>
            <person name="MacLeod A."/>
            <person name="Melville S.E."/>
            <person name="Gibson W."/>
            <person name="Barry J.D."/>
            <person name="Berriman M."/>
            <person name="Hertz-Fowler C."/>
        </authorList>
    </citation>
    <scope>NUCLEOTIDE SEQUENCE [LARGE SCALE GENOMIC DNA]</scope>
    <source>
        <strain evidence="3">MHOM/CI/86/DAL972</strain>
    </source>
</reference>
<protein>
    <submittedName>
        <fullName evidence="2">Uncharacterized protein</fullName>
    </submittedName>
</protein>
<evidence type="ECO:0000313" key="3">
    <source>
        <dbReference type="Proteomes" id="UP000002316"/>
    </source>
</evidence>
<keyword evidence="1" id="KW-1133">Transmembrane helix</keyword>
<accession>C9ZQI9</accession>
<feature type="transmembrane region" description="Helical" evidence="1">
    <location>
        <begin position="60"/>
        <end position="81"/>
    </location>
</feature>
<sequence length="136" mass="15834">MYIGLCLCLRKSLKTDQGATCNSPNTVWSPILFCLVFFFPLLMLLYLTFCISTDSTHGNISIYVCIYVYMYSPVFVPIRIFRLTPFALPFFFFSSTLCFPLFFTLFQLTFAYNFCLSTTFGLVHYKYMYTNIRSSA</sequence>
<dbReference type="GeneID" id="23861780"/>
<dbReference type="RefSeq" id="XP_011773954.1">
    <property type="nucleotide sequence ID" value="XM_011775652.1"/>
</dbReference>